<sequence>MNSLNRFTDDGLLVIVLSNNQSPAYMLAYGLAAICFGKDVELPYYHQRVKNNVSLYTLFKGNYEDVKILEIRESFIIMISILNYIRNLIINSSDQMMTTEPLNLLEILMVNSRVLK</sequence>
<protein>
    <submittedName>
        <fullName evidence="1">Uncharacterized protein</fullName>
    </submittedName>
</protein>
<evidence type="ECO:0000313" key="1">
    <source>
        <dbReference type="EMBL" id="MEN5377556.1"/>
    </source>
</evidence>
<organism evidence="1 2">
    <name type="scientific">Sphingobacterium kitahiroshimense</name>
    <dbReference type="NCBI Taxonomy" id="470446"/>
    <lineage>
        <taxon>Bacteria</taxon>
        <taxon>Pseudomonadati</taxon>
        <taxon>Bacteroidota</taxon>
        <taxon>Sphingobacteriia</taxon>
        <taxon>Sphingobacteriales</taxon>
        <taxon>Sphingobacteriaceae</taxon>
        <taxon>Sphingobacterium</taxon>
    </lineage>
</organism>
<name>A0ABV0BRZ0_9SPHI</name>
<evidence type="ECO:0000313" key="2">
    <source>
        <dbReference type="Proteomes" id="UP001409291"/>
    </source>
</evidence>
<accession>A0ABV0BRZ0</accession>
<keyword evidence="2" id="KW-1185">Reference proteome</keyword>
<dbReference type="Proteomes" id="UP001409291">
    <property type="component" value="Unassembled WGS sequence"/>
</dbReference>
<proteinExistence type="predicted"/>
<reference evidence="1 2" key="1">
    <citation type="submission" date="2024-04" db="EMBL/GenBank/DDBJ databases">
        <title>WGS of bacteria from Torrens River.</title>
        <authorList>
            <person name="Wyrsch E.R."/>
            <person name="Drigo B."/>
        </authorList>
    </citation>
    <scope>NUCLEOTIDE SEQUENCE [LARGE SCALE GENOMIC DNA]</scope>
    <source>
        <strain evidence="1 2">TWI391</strain>
    </source>
</reference>
<gene>
    <name evidence="1" type="ORF">ABE541_09805</name>
</gene>
<dbReference type="EMBL" id="JBDJNQ010000004">
    <property type="protein sequence ID" value="MEN5377556.1"/>
    <property type="molecule type" value="Genomic_DNA"/>
</dbReference>
<dbReference type="RefSeq" id="WP_346581185.1">
    <property type="nucleotide sequence ID" value="NZ_JBDJLH010000002.1"/>
</dbReference>
<comment type="caution">
    <text evidence="1">The sequence shown here is derived from an EMBL/GenBank/DDBJ whole genome shotgun (WGS) entry which is preliminary data.</text>
</comment>